<accession>A0A939HP49</accession>
<dbReference type="EMBL" id="JAFVMH010000004">
    <property type="protein sequence ID" value="MBO1325338.1"/>
    <property type="molecule type" value="Genomic_DNA"/>
</dbReference>
<evidence type="ECO:0000313" key="1">
    <source>
        <dbReference type="EMBL" id="MBO1325338.1"/>
    </source>
</evidence>
<proteinExistence type="predicted"/>
<keyword evidence="2" id="KW-1185">Reference proteome</keyword>
<reference evidence="1" key="1">
    <citation type="submission" date="2021-03" db="EMBL/GenBank/DDBJ databases">
        <title>The complete genome sequence of Acetobacter sp. TBRC 12339.</title>
        <authorList>
            <person name="Charoenyingcharoen P."/>
            <person name="Yukphan P."/>
        </authorList>
    </citation>
    <scope>NUCLEOTIDE SEQUENCE</scope>
    <source>
        <strain evidence="1">TBRC 12339</strain>
    </source>
</reference>
<name>A0A939HP49_9PROT</name>
<dbReference type="Pfam" id="PF22759">
    <property type="entry name" value="E217_GP41"/>
    <property type="match status" value="1"/>
</dbReference>
<comment type="caution">
    <text evidence="1">The sequence shown here is derived from an EMBL/GenBank/DDBJ whole genome shotgun (WGS) entry which is preliminary data.</text>
</comment>
<organism evidence="1 2">
    <name type="scientific">Acetobacter garciniae</name>
    <dbReference type="NCBI Taxonomy" id="2817435"/>
    <lineage>
        <taxon>Bacteria</taxon>
        <taxon>Pseudomonadati</taxon>
        <taxon>Pseudomonadota</taxon>
        <taxon>Alphaproteobacteria</taxon>
        <taxon>Acetobacterales</taxon>
        <taxon>Acetobacteraceae</taxon>
        <taxon>Acetobacter</taxon>
    </lineage>
</organism>
<protein>
    <submittedName>
        <fullName evidence="1">Uncharacterized protein</fullName>
    </submittedName>
</protein>
<dbReference type="AlphaFoldDB" id="A0A939HP49"/>
<dbReference type="Proteomes" id="UP000664073">
    <property type="component" value="Unassembled WGS sequence"/>
</dbReference>
<dbReference type="RefSeq" id="WP_207846012.1">
    <property type="nucleotide sequence ID" value="NZ_JAFVMH010000004.1"/>
</dbReference>
<evidence type="ECO:0000313" key="2">
    <source>
        <dbReference type="Proteomes" id="UP000664073"/>
    </source>
</evidence>
<sequence length="316" mass="33172">MSSSFTKKRIDVVFGIAQDGFGGATQETLRGHRVSCQILSAGQESGIMCNLRIEGMGLDLMNRLSTVQAGVIMQSMNTVSVYAGAAQTERPVVFSGGIIEGFVDYSGAPDVAFEVRALSTSIPAAVPIAPTSFKGAVTVATVMETIAKKAGLAFNNNGVTAILAGGVTYNGTATEQIGLCAAATRTVYMIGMNTLFIWPSDFTADASGAIDVSAATGMIGYPAYSQYGVDVQTLFNPAIGFRSTLKLNSAYSPAAWVNKYGQLRSATGGTIYPPSNGLWVVQRLQHDLQSEVPDGPWVTTLTAARPEFAGMVTYAN</sequence>
<gene>
    <name evidence="1" type="ORF">J2D77_09280</name>
</gene>
<dbReference type="InterPro" id="IPR054496">
    <property type="entry name" value="E217_GP41"/>
</dbReference>